<dbReference type="GeneID" id="43345494"/>
<evidence type="ECO:0000256" key="1">
    <source>
        <dbReference type="SAM" id="MobiDB-lite"/>
    </source>
</evidence>
<dbReference type="RefSeq" id="WP_016312966.1">
    <property type="nucleotide sequence ID" value="NZ_KE159653.1"/>
</dbReference>
<proteinExistence type="predicted"/>
<comment type="caution">
    <text evidence="2">The sequence shown here is derived from an EMBL/GenBank/DDBJ whole genome shotgun (WGS) entry which is preliminary data.</text>
</comment>
<dbReference type="Proteomes" id="UP000019598">
    <property type="component" value="Unassembled WGS sequence"/>
</dbReference>
<sequence length="112" mass="12421">MTRNAWMEKSKQEPTNREGTPEIESVARESELPKFTPEQFLELPLLSYLASQGDGLQSGTLGDTGYEPLFRWSESNVHLPSQVAGRFMPCSNKGGTTVFSSLTGEKAFLFCL</sequence>
<dbReference type="STRING" id="1235795.C812_02505"/>
<protein>
    <submittedName>
        <fullName evidence="2">Uncharacterized protein</fullName>
    </submittedName>
</protein>
<feature type="region of interest" description="Disordered" evidence="1">
    <location>
        <begin position="1"/>
        <end position="31"/>
    </location>
</feature>
<organism evidence="2 3">
    <name type="scientific">Paenibacillus barengoltzii G22</name>
    <dbReference type="NCBI Taxonomy" id="1235795"/>
    <lineage>
        <taxon>Bacteria</taxon>
        <taxon>Bacillati</taxon>
        <taxon>Bacillota</taxon>
        <taxon>Bacilli</taxon>
        <taxon>Bacillales</taxon>
        <taxon>Paenibacillaceae</taxon>
        <taxon>Paenibacillus</taxon>
    </lineage>
</organism>
<reference evidence="2 3" key="1">
    <citation type="submission" date="2013-04" db="EMBL/GenBank/DDBJ databases">
        <title>The Genome Sequence of Paenibacillus barengoltzii G22.</title>
        <authorList>
            <consortium name="The Broad Institute Genomics Platform"/>
            <consortium name="The Broad Institute Genome Sequencing Center for Infectious Disease"/>
            <person name="Earl A."/>
            <person name="Xavier R."/>
            <person name="Elson C."/>
            <person name="Duck W."/>
            <person name="Walker B."/>
            <person name="Young S."/>
            <person name="Zeng Q."/>
            <person name="Gargeya S."/>
            <person name="Fitzgerald M."/>
            <person name="Haas B."/>
            <person name="Abouelleil A."/>
            <person name="Allen A.W."/>
            <person name="Alvarado L."/>
            <person name="Arachchi H.M."/>
            <person name="Berlin A.M."/>
            <person name="Chapman S.B."/>
            <person name="Gainer-Dewar J."/>
            <person name="Goldberg J."/>
            <person name="Griggs A."/>
            <person name="Gujja S."/>
            <person name="Hansen M."/>
            <person name="Howarth C."/>
            <person name="Imamovic A."/>
            <person name="Ireland A."/>
            <person name="Larimer J."/>
            <person name="McCowan C."/>
            <person name="Murphy C."/>
            <person name="Pearson M."/>
            <person name="Poon T.W."/>
            <person name="Priest M."/>
            <person name="Roberts A."/>
            <person name="Saif S."/>
            <person name="Shea T."/>
            <person name="Sisk P."/>
            <person name="Sykes S."/>
            <person name="Wortman J."/>
            <person name="Nusbaum C."/>
            <person name="Birren B."/>
        </authorList>
    </citation>
    <scope>NUCLEOTIDE SEQUENCE [LARGE SCALE GENOMIC DNA]</scope>
    <source>
        <strain evidence="2 3">G22</strain>
    </source>
</reference>
<dbReference type="AlphaFoldDB" id="R9LJ54"/>
<dbReference type="OrthoDB" id="9919521at2"/>
<evidence type="ECO:0000313" key="2">
    <source>
        <dbReference type="EMBL" id="EOS55772.1"/>
    </source>
</evidence>
<name>R9LJ54_9BACL</name>
<dbReference type="HOGENOM" id="CLU_171793_0_0_9"/>
<gene>
    <name evidence="2" type="ORF">C812_02505</name>
</gene>
<evidence type="ECO:0000313" key="3">
    <source>
        <dbReference type="Proteomes" id="UP000019598"/>
    </source>
</evidence>
<accession>R9LJ54</accession>
<dbReference type="EMBL" id="ASSZ01000024">
    <property type="protein sequence ID" value="EOS55772.1"/>
    <property type="molecule type" value="Genomic_DNA"/>
</dbReference>